<evidence type="ECO:0000256" key="1">
    <source>
        <dbReference type="SAM" id="Phobius"/>
    </source>
</evidence>
<organism evidence="2">
    <name type="scientific">Mycobacterium riyadhense</name>
    <dbReference type="NCBI Taxonomy" id="486698"/>
    <lineage>
        <taxon>Bacteria</taxon>
        <taxon>Bacillati</taxon>
        <taxon>Actinomycetota</taxon>
        <taxon>Actinomycetes</taxon>
        <taxon>Mycobacteriales</taxon>
        <taxon>Mycobacteriaceae</taxon>
        <taxon>Mycobacterium</taxon>
    </lineage>
</organism>
<accession>A0A653ED62</accession>
<evidence type="ECO:0000313" key="2">
    <source>
        <dbReference type="EMBL" id="VTO95398.1"/>
    </source>
</evidence>
<proteinExistence type="predicted"/>
<reference evidence="2" key="1">
    <citation type="submission" date="2019-05" db="EMBL/GenBank/DDBJ databases">
        <authorList>
            <person name="Naeem R."/>
            <person name="Antony C."/>
            <person name="Guan Q."/>
        </authorList>
    </citation>
    <scope>NUCLEOTIDE SEQUENCE</scope>
    <source>
        <strain evidence="2">2</strain>
    </source>
</reference>
<dbReference type="EMBL" id="LR589066">
    <property type="protein sequence ID" value="VTO95398.1"/>
    <property type="molecule type" value="Genomic_DNA"/>
</dbReference>
<keyword evidence="1" id="KW-0472">Membrane</keyword>
<sequence>MCWAGGPVTPLLGFVAGACFGPALVAYLFGVNEPPLIALGQPAFPDPTGGESAQLFATMLKIGAVLNGSGLRIVGVAAR</sequence>
<dbReference type="AlphaFoldDB" id="A0A653ED62"/>
<protein>
    <submittedName>
        <fullName evidence="2">Uncharacterized protein</fullName>
    </submittedName>
</protein>
<keyword evidence="1" id="KW-0812">Transmembrane</keyword>
<feature type="transmembrane region" description="Helical" evidence="1">
    <location>
        <begin position="12"/>
        <end position="31"/>
    </location>
</feature>
<keyword evidence="1" id="KW-1133">Transmembrane helix</keyword>
<name>A0A653ED62_9MYCO</name>
<gene>
    <name evidence="2" type="ORF">BIN_B_00876</name>
</gene>